<sequence length="234" mass="27363">MKAFLTAEWRNLVMMNFVVSEDVLKPYLPKDVELDAFEGKCYVSFVAFHFLNTKVKGIGFPFHRDFAEINLRFYVRYKEGNEVKRGVVFISELVPKPAIAWVAKLFYKEKYTYTPIKSKVEHTTSRFLHFEWGRQLQHKLNVETAGIVQPIVAGSKEEFIFEHYWGYTSLSAFRTGEYKVEHPRWNIYPVTNFSFTIDFQQLYGDAFAFLNDVQPDSLFVAEGSAVSVYDRKIL</sequence>
<dbReference type="EMBL" id="VLLE01000002">
    <property type="protein sequence ID" value="TWI85689.1"/>
    <property type="molecule type" value="Genomic_DNA"/>
</dbReference>
<comment type="caution">
    <text evidence="1">The sequence shown here is derived from an EMBL/GenBank/DDBJ whole genome shotgun (WGS) entry which is preliminary data.</text>
</comment>
<evidence type="ECO:0008006" key="3">
    <source>
        <dbReference type="Google" id="ProtNLM"/>
    </source>
</evidence>
<dbReference type="PANTHER" id="PTHR39186:SF1">
    <property type="entry name" value="DUF2071 DOMAIN-CONTAINING PROTEIN"/>
    <property type="match status" value="1"/>
</dbReference>
<name>A0A562SWM8_9BACT</name>
<dbReference type="Proteomes" id="UP000316167">
    <property type="component" value="Unassembled WGS sequence"/>
</dbReference>
<dbReference type="OrthoDB" id="1421826at2"/>
<keyword evidence="2" id="KW-1185">Reference proteome</keyword>
<evidence type="ECO:0000313" key="2">
    <source>
        <dbReference type="Proteomes" id="UP000316167"/>
    </source>
</evidence>
<dbReference type="PANTHER" id="PTHR39186">
    <property type="entry name" value="DUF2071 FAMILY PROTEIN"/>
    <property type="match status" value="1"/>
</dbReference>
<gene>
    <name evidence="1" type="ORF">IQ13_0853</name>
</gene>
<dbReference type="AlphaFoldDB" id="A0A562SWM8"/>
<organism evidence="1 2">
    <name type="scientific">Lacibacter cauensis</name>
    <dbReference type="NCBI Taxonomy" id="510947"/>
    <lineage>
        <taxon>Bacteria</taxon>
        <taxon>Pseudomonadati</taxon>
        <taxon>Bacteroidota</taxon>
        <taxon>Chitinophagia</taxon>
        <taxon>Chitinophagales</taxon>
        <taxon>Chitinophagaceae</taxon>
        <taxon>Lacibacter</taxon>
    </lineage>
</organism>
<protein>
    <recommendedName>
        <fullName evidence="3">DUF2071 domain-containing protein</fullName>
    </recommendedName>
</protein>
<accession>A0A562SWM8</accession>
<proteinExistence type="predicted"/>
<dbReference type="InterPro" id="IPR018644">
    <property type="entry name" value="DUF2071"/>
</dbReference>
<dbReference type="Pfam" id="PF09844">
    <property type="entry name" value="DUF2071"/>
    <property type="match status" value="1"/>
</dbReference>
<evidence type="ECO:0000313" key="1">
    <source>
        <dbReference type="EMBL" id="TWI85689.1"/>
    </source>
</evidence>
<dbReference type="RefSeq" id="WP_144884790.1">
    <property type="nucleotide sequence ID" value="NZ_VLLE01000002.1"/>
</dbReference>
<reference evidence="1 2" key="1">
    <citation type="journal article" date="2015" name="Stand. Genomic Sci.">
        <title>Genomic Encyclopedia of Bacterial and Archaeal Type Strains, Phase III: the genomes of soil and plant-associated and newly described type strains.</title>
        <authorList>
            <person name="Whitman W.B."/>
            <person name="Woyke T."/>
            <person name="Klenk H.P."/>
            <person name="Zhou Y."/>
            <person name="Lilburn T.G."/>
            <person name="Beck B.J."/>
            <person name="De Vos P."/>
            <person name="Vandamme P."/>
            <person name="Eisen J.A."/>
            <person name="Garrity G."/>
            <person name="Hugenholtz P."/>
            <person name="Kyrpides N.C."/>
        </authorList>
    </citation>
    <scope>NUCLEOTIDE SEQUENCE [LARGE SCALE GENOMIC DNA]</scope>
    <source>
        <strain evidence="1 2">CGMCC 1.7271</strain>
    </source>
</reference>